<dbReference type="Pfam" id="PF01895">
    <property type="entry name" value="PhoU"/>
    <property type="match status" value="1"/>
</dbReference>
<keyword evidence="5" id="KW-1185">Reference proteome</keyword>
<dbReference type="GO" id="GO:0008324">
    <property type="term" value="F:monoatomic cation transmembrane transporter activity"/>
    <property type="evidence" value="ECO:0007669"/>
    <property type="project" value="InterPro"/>
</dbReference>
<reference evidence="3" key="4">
    <citation type="submission" date="2016-09" db="EMBL/GenBank/DDBJ databases">
        <authorList>
            <person name="Pfeiffer F."/>
        </authorList>
    </citation>
    <scope>NUCLEOTIDE SEQUENCE</scope>
    <source>
        <strain evidence="3">ATCC 43099</strain>
    </source>
</reference>
<dbReference type="Proteomes" id="UP000001879">
    <property type="component" value="Chromosome"/>
</dbReference>
<dbReference type="HOGENOM" id="CLU_896067_0_0_2"/>
<dbReference type="PaxDb" id="547559-Nmag_2179"/>
<evidence type="ECO:0000313" key="6">
    <source>
        <dbReference type="Proteomes" id="UP000011543"/>
    </source>
</evidence>
<sequence length="310" mass="33632">MDPFEGEAAVPIEYEPRSVKDVLVEMKDTAELLIDLSYSAVLHRNENLAREVLRLEERMDVLELQARMSLMLAVRNPDDAEQLAPVLGIVAAADDISDAAGDIAKIVLEEVGLPEAMRAALPEATETLVRGVVASDSEYTGRTLVDIDLESVTGVRVIALRRGDEWLLNPGPETQIERDDVAANAHISSSLSRLLNVSGPLPRKLGSRGVPHSHANSTTVGFSAGVVPVWLNHISIPKGKQFLNSLVILHRMLDTNHSSRYGTEIAIADAAVADGIERRQTLEELVLDLLEGEFAGVIRSHVRGEVYGGC</sequence>
<reference evidence="3 5" key="2">
    <citation type="journal article" date="2012" name="BMC Genomics">
        <title>A comparative genomics perspective on the genetic content of the alkaliphilic haloarchaeon Natrialba magadii ATCC 43099T.</title>
        <authorList>
            <person name="Siddaramappa S."/>
            <person name="Challacombe J.F."/>
            <person name="Decastro R.E."/>
            <person name="Pfeiffer F."/>
            <person name="Sastre D.E."/>
            <person name="Gimenez M.I."/>
            <person name="Paggi R.A."/>
            <person name="Detter J.C."/>
            <person name="Davenport K.W."/>
            <person name="Goodwin L.A."/>
            <person name="Kyrpides N."/>
            <person name="Tapia R."/>
            <person name="Pitluck S."/>
            <person name="Lucas S."/>
            <person name="Woyke T."/>
            <person name="Maupin-Furlow J.A."/>
        </authorList>
    </citation>
    <scope>NUCLEOTIDE SEQUENCE [LARGE SCALE GENOMIC DNA]</scope>
    <source>
        <strain evidence="3">ATCC 43099</strain>
        <strain evidence="5">ATCC 43099 / DSM 3394 / CCM 3739 / CIP 104546 / IAM 13178 / JCM 8861 / NBRC 102185 / NCIMB 2190 / MS3</strain>
    </source>
</reference>
<keyword evidence="1" id="KW-0175">Coiled coil</keyword>
<proteinExistence type="predicted"/>
<dbReference type="STRING" id="547559.Nmag_2179"/>
<dbReference type="Gene3D" id="1.20.58.220">
    <property type="entry name" value="Phosphate transport system protein phou homolog 2, domain 2"/>
    <property type="match status" value="1"/>
</dbReference>
<dbReference type="SUPFAM" id="SSF109755">
    <property type="entry name" value="PhoU-like"/>
    <property type="match status" value="1"/>
</dbReference>
<evidence type="ECO:0000313" key="5">
    <source>
        <dbReference type="Proteomes" id="UP000001879"/>
    </source>
</evidence>
<name>D3SW85_NATMM</name>
<evidence type="ECO:0000313" key="4">
    <source>
        <dbReference type="EMBL" id="ELY29841.1"/>
    </source>
</evidence>
<evidence type="ECO:0000313" key="3">
    <source>
        <dbReference type="EMBL" id="ADD05746.1"/>
    </source>
</evidence>
<dbReference type="Pfam" id="PF02080">
    <property type="entry name" value="TrkA_C"/>
    <property type="match status" value="1"/>
</dbReference>
<dbReference type="InterPro" id="IPR006037">
    <property type="entry name" value="RCK_C"/>
</dbReference>
<dbReference type="PANTHER" id="PTHR30445:SF8">
    <property type="entry name" value="K(+)_H(+) ANTIPORTER SUBUNIT KHTT"/>
    <property type="match status" value="1"/>
</dbReference>
<protein>
    <submittedName>
        <fullName evidence="4">PhoU family protein</fullName>
    </submittedName>
    <submittedName>
        <fullName evidence="3">PhoU/TrkA-C domain protein</fullName>
    </submittedName>
</protein>
<dbReference type="SUPFAM" id="SSF116726">
    <property type="entry name" value="TrkA C-terminal domain-like"/>
    <property type="match status" value="1"/>
</dbReference>
<dbReference type="InterPro" id="IPR026022">
    <property type="entry name" value="PhoU_dom"/>
</dbReference>
<evidence type="ECO:0000259" key="2">
    <source>
        <dbReference type="PROSITE" id="PS51202"/>
    </source>
</evidence>
<dbReference type="InterPro" id="IPR038078">
    <property type="entry name" value="PhoU-like_sf"/>
</dbReference>
<dbReference type="PROSITE" id="PS51202">
    <property type="entry name" value="RCK_C"/>
    <property type="match status" value="1"/>
</dbReference>
<dbReference type="InterPro" id="IPR036721">
    <property type="entry name" value="RCK_C_sf"/>
</dbReference>
<dbReference type="Proteomes" id="UP000011543">
    <property type="component" value="Unassembled WGS sequence"/>
</dbReference>
<reference evidence="4 6" key="3">
    <citation type="journal article" date="2014" name="PLoS Genet.">
        <title>Phylogenetically driven sequencing of extremely halophilic archaea reveals strategies for static and dynamic osmo-response.</title>
        <authorList>
            <person name="Becker E.A."/>
            <person name="Seitzer P.M."/>
            <person name="Tritt A."/>
            <person name="Larsen D."/>
            <person name="Krusor M."/>
            <person name="Yao A.I."/>
            <person name="Wu D."/>
            <person name="Madern D."/>
            <person name="Eisen J.A."/>
            <person name="Darling A.E."/>
            <person name="Facciotti M.T."/>
        </authorList>
    </citation>
    <scope>NUCLEOTIDE SEQUENCE [LARGE SCALE GENOMIC DNA]</scope>
    <source>
        <strain evidence="6">ATCC 43099 / DSM 3394 / CCM 3739 / CIP 104546 / IAM 13178 / JCM 8861 / NBRC 102185 / NCIMB 2190 / MS3</strain>
        <strain evidence="4">MS-3</strain>
    </source>
</reference>
<gene>
    <name evidence="3" type="ordered locus">Nmag_2179</name>
    <name evidence="4" type="ORF">C500_09524</name>
</gene>
<dbReference type="InterPro" id="IPR050144">
    <property type="entry name" value="AAE_transporter"/>
</dbReference>
<dbReference type="PANTHER" id="PTHR30445">
    <property type="entry name" value="K(+)_H(+) ANTIPORTER SUBUNIT KHTT"/>
    <property type="match status" value="1"/>
</dbReference>
<feature type="domain" description="RCK C-terminal" evidence="2">
    <location>
        <begin position="114"/>
        <end position="200"/>
    </location>
</feature>
<feature type="coiled-coil region" evidence="1">
    <location>
        <begin position="38"/>
        <end position="65"/>
    </location>
</feature>
<dbReference type="PATRIC" id="fig|547559.17.peg.1873"/>
<organism evidence="3 5">
    <name type="scientific">Natrialba magadii (strain ATCC 43099 / DSM 3394 / CCM 3739 / CIP 104546 / IAM 13178 / JCM 8861 / NBRC 102185 / NCIMB 2190 / MS3)</name>
    <name type="common">Natronobacterium magadii</name>
    <dbReference type="NCBI Taxonomy" id="547559"/>
    <lineage>
        <taxon>Archaea</taxon>
        <taxon>Methanobacteriati</taxon>
        <taxon>Methanobacteriota</taxon>
        <taxon>Stenosarchaea group</taxon>
        <taxon>Halobacteria</taxon>
        <taxon>Halobacteriales</taxon>
        <taxon>Natrialbaceae</taxon>
        <taxon>Natrialba</taxon>
    </lineage>
</organism>
<evidence type="ECO:0000256" key="1">
    <source>
        <dbReference type="SAM" id="Coils"/>
    </source>
</evidence>
<dbReference type="EMBL" id="CP001932">
    <property type="protein sequence ID" value="ADD05746.1"/>
    <property type="molecule type" value="Genomic_DNA"/>
</dbReference>
<dbReference type="KEGG" id="nmg:Nmag_2179"/>
<dbReference type="GO" id="GO:0006813">
    <property type="term" value="P:potassium ion transport"/>
    <property type="evidence" value="ECO:0007669"/>
    <property type="project" value="InterPro"/>
</dbReference>
<dbReference type="EMBL" id="AOHS01000034">
    <property type="protein sequence ID" value="ELY29841.1"/>
    <property type="molecule type" value="Genomic_DNA"/>
</dbReference>
<dbReference type="Gene3D" id="3.30.70.1450">
    <property type="entry name" value="Regulator of K+ conductance, C-terminal domain"/>
    <property type="match status" value="1"/>
</dbReference>
<dbReference type="AlphaFoldDB" id="D3SW85"/>
<reference evidence="5" key="1">
    <citation type="submission" date="2010-02" db="EMBL/GenBank/DDBJ databases">
        <title>Complete sequence of chromosome of Natrialba magadii ATCC 43099.</title>
        <authorList>
            <consortium name="US DOE Joint Genome Institute"/>
            <person name="Lucas S."/>
            <person name="Copeland A."/>
            <person name="Lapidus A."/>
            <person name="Cheng J.-F."/>
            <person name="Bruce D."/>
            <person name="Goodwin L."/>
            <person name="Pitluck S."/>
            <person name="Davenport K."/>
            <person name="Saunders E."/>
            <person name="Detter J.C."/>
            <person name="Han C."/>
            <person name="Tapia R."/>
            <person name="Land M."/>
            <person name="Hauser L."/>
            <person name="Kyrpides N."/>
            <person name="Mikhailova N."/>
            <person name="De Castro R.E."/>
            <person name="Maupin-Furlow J.A."/>
            <person name="Woyke T."/>
        </authorList>
    </citation>
    <scope>NUCLEOTIDE SEQUENCE [LARGE SCALE GENOMIC DNA]</scope>
    <source>
        <strain evidence="5">ATCC 43099 / DSM 3394 / CCM 3739 / CIP 104546 / IAM 13178 / JCM 8861 / NBRC 102185 / NCIMB 2190 / MS3</strain>
    </source>
</reference>
<accession>D3SW85</accession>
<dbReference type="eggNOG" id="arCOG01963">
    <property type="taxonomic scope" value="Archaea"/>
</dbReference>